<dbReference type="NCBIfam" id="TIGR00350">
    <property type="entry name" value="lytR_cpsA_psr"/>
    <property type="match status" value="1"/>
</dbReference>
<dbReference type="PANTHER" id="PTHR33392">
    <property type="entry name" value="POLYISOPRENYL-TEICHOIC ACID--PEPTIDOGLYCAN TEICHOIC ACID TRANSFERASE TAGU"/>
    <property type="match status" value="1"/>
</dbReference>
<accession>A0A4R3KSP5</accession>
<dbReference type="OrthoDB" id="305468at2"/>
<name>A0A4R3KSP5_9FIRM</name>
<gene>
    <name evidence="3" type="ORF">EDD65_11043</name>
</gene>
<sequence>MKKKFWTTFFISLVCFSILFAGLGMYLSNKETAISTGEEDEVEKSLDNEDEILVLIMGIDDNDGLGGVKAVKEKKIKGEDRHKPTGMRTDTMILGKYNFKTGEVTLLSIPRDTLVYIRGRKNLERINHAHSYGGPYLSIKTVRDLLNIDLKYYVTVDYLAVKEIVDAIGGVKIDVPVKMRHSDPYIHLDPGLQTLNGEESLMYLRFRSYPDGDLGRIKAQQIFVKEFMKQLLKPKNLLLLPKLAKTYYDYVDTNVPFEIVMKGVMSARKINLDNIKLTTLPGKPEYIGTTSYFIYDEVETKILIEEMFGDYLLN</sequence>
<dbReference type="Pfam" id="PF03816">
    <property type="entry name" value="LytR_cpsA_psr"/>
    <property type="match status" value="1"/>
</dbReference>
<dbReference type="Proteomes" id="UP000294567">
    <property type="component" value="Unassembled WGS sequence"/>
</dbReference>
<dbReference type="EMBL" id="SMAE01000010">
    <property type="protein sequence ID" value="TCS87609.1"/>
    <property type="molecule type" value="Genomic_DNA"/>
</dbReference>
<dbReference type="RefSeq" id="WP_132028621.1">
    <property type="nucleotide sequence ID" value="NZ_CP068564.1"/>
</dbReference>
<dbReference type="InterPro" id="IPR050922">
    <property type="entry name" value="LytR/CpsA/Psr_CW_biosynth"/>
</dbReference>
<proteinExistence type="inferred from homology"/>
<protein>
    <submittedName>
        <fullName evidence="3">LytR family transcriptional attenuator</fullName>
    </submittedName>
</protein>
<evidence type="ECO:0000259" key="2">
    <source>
        <dbReference type="Pfam" id="PF03816"/>
    </source>
</evidence>
<evidence type="ECO:0000256" key="1">
    <source>
        <dbReference type="ARBA" id="ARBA00006068"/>
    </source>
</evidence>
<evidence type="ECO:0000313" key="3">
    <source>
        <dbReference type="EMBL" id="TCS87609.1"/>
    </source>
</evidence>
<comment type="similarity">
    <text evidence="1">Belongs to the LytR/CpsA/Psr (LCP) family.</text>
</comment>
<comment type="caution">
    <text evidence="3">The sequence shown here is derived from an EMBL/GenBank/DDBJ whole genome shotgun (WGS) entry which is preliminary data.</text>
</comment>
<feature type="domain" description="Cell envelope-related transcriptional attenuator" evidence="2">
    <location>
        <begin position="88"/>
        <end position="231"/>
    </location>
</feature>
<dbReference type="InterPro" id="IPR004474">
    <property type="entry name" value="LytR_CpsA_psr"/>
</dbReference>
<dbReference type="AlphaFoldDB" id="A0A4R3KSP5"/>
<evidence type="ECO:0000313" key="4">
    <source>
        <dbReference type="Proteomes" id="UP000294567"/>
    </source>
</evidence>
<dbReference type="Gene3D" id="3.40.630.190">
    <property type="entry name" value="LCP protein"/>
    <property type="match status" value="1"/>
</dbReference>
<reference evidence="3 4" key="1">
    <citation type="submission" date="2019-03" db="EMBL/GenBank/DDBJ databases">
        <title>Genomic Encyclopedia of Type Strains, Phase IV (KMG-IV): sequencing the most valuable type-strain genomes for metagenomic binning, comparative biology and taxonomic classification.</title>
        <authorList>
            <person name="Goeker M."/>
        </authorList>
    </citation>
    <scope>NUCLEOTIDE SEQUENCE [LARGE SCALE GENOMIC DNA]</scope>
    <source>
        <strain evidence="3 4">DSM 26752</strain>
    </source>
</reference>
<keyword evidence="4" id="KW-1185">Reference proteome</keyword>
<dbReference type="PANTHER" id="PTHR33392:SF6">
    <property type="entry name" value="POLYISOPRENYL-TEICHOIC ACID--PEPTIDOGLYCAN TEICHOIC ACID TRANSFERASE TAGU"/>
    <property type="match status" value="1"/>
</dbReference>
<organism evidence="3 4">
    <name type="scientific">Keratinibaculum paraultunense</name>
    <dbReference type="NCBI Taxonomy" id="1278232"/>
    <lineage>
        <taxon>Bacteria</taxon>
        <taxon>Bacillati</taxon>
        <taxon>Bacillota</taxon>
        <taxon>Tissierellia</taxon>
        <taxon>Tissierellales</taxon>
        <taxon>Tepidimicrobiaceae</taxon>
        <taxon>Keratinibaculum</taxon>
    </lineage>
</organism>